<dbReference type="Proteomes" id="UP000031666">
    <property type="component" value="Unassembled WGS sequence"/>
</dbReference>
<evidence type="ECO:0000313" key="2">
    <source>
        <dbReference type="Proteomes" id="UP000031666"/>
    </source>
</evidence>
<comment type="caution">
    <text evidence="1">The sequence shown here is derived from an EMBL/GenBank/DDBJ whole genome shotgun (WGS) entry which is preliminary data.</text>
</comment>
<accession>A0A0B8QGX9</accession>
<dbReference type="STRING" id="1481914.JCM19241_5614"/>
<proteinExistence type="predicted"/>
<dbReference type="EMBL" id="BBSC01000002">
    <property type="protein sequence ID" value="GAM74418.1"/>
    <property type="molecule type" value="Genomic_DNA"/>
</dbReference>
<protein>
    <submittedName>
        <fullName evidence="1">Uncharacterized protein</fullName>
    </submittedName>
</protein>
<gene>
    <name evidence="1" type="ORF">JCM19241_5614</name>
</gene>
<reference evidence="1 2" key="1">
    <citation type="submission" date="2015-01" db="EMBL/GenBank/DDBJ databases">
        <title>Vibrio sp. C94 JCM 19241 whole genome shotgun sequence.</title>
        <authorList>
            <person name="Sawabe T."/>
            <person name="Meirelles P."/>
            <person name="Feng G."/>
            <person name="Sayaka M."/>
            <person name="Hattori M."/>
            <person name="Ohkuma M."/>
        </authorList>
    </citation>
    <scope>NUCLEOTIDE SEQUENCE [LARGE SCALE GENOMIC DNA]</scope>
    <source>
        <strain evidence="2">JCM 19241</strain>
    </source>
</reference>
<organism evidence="1 2">
    <name type="scientific">Vibrio ishigakensis</name>
    <dbReference type="NCBI Taxonomy" id="1481914"/>
    <lineage>
        <taxon>Bacteria</taxon>
        <taxon>Pseudomonadati</taxon>
        <taxon>Pseudomonadota</taxon>
        <taxon>Gammaproteobacteria</taxon>
        <taxon>Vibrionales</taxon>
        <taxon>Vibrionaceae</taxon>
        <taxon>Vibrio</taxon>
    </lineage>
</organism>
<reference evidence="1 2" key="2">
    <citation type="submission" date="2015-01" db="EMBL/GenBank/DDBJ databases">
        <authorList>
            <consortium name="NBRP consortium"/>
            <person name="Sawabe T."/>
            <person name="Meirelles P."/>
            <person name="Feng G."/>
            <person name="Sayaka M."/>
            <person name="Hattori M."/>
            <person name="Ohkuma M."/>
        </authorList>
    </citation>
    <scope>NUCLEOTIDE SEQUENCE [LARGE SCALE GENOMIC DNA]</scope>
    <source>
        <strain evidence="2">JCM 19241</strain>
    </source>
</reference>
<dbReference type="AlphaFoldDB" id="A0A0B8QGX9"/>
<evidence type="ECO:0000313" key="1">
    <source>
        <dbReference type="EMBL" id="GAM74418.1"/>
    </source>
</evidence>
<sequence length="39" mass="4290">MLTAESSWCVVSSGISVLPKENGICRFTRDSISGLRFKN</sequence>
<name>A0A0B8QGX9_9VIBR</name>